<feature type="compositionally biased region" description="Basic residues" evidence="2">
    <location>
        <begin position="1"/>
        <end position="16"/>
    </location>
</feature>
<dbReference type="OrthoDB" id="691984at2759"/>
<organism evidence="3 4">
    <name type="scientific">Tripterygium wilfordii</name>
    <name type="common">Thunder God vine</name>
    <dbReference type="NCBI Taxonomy" id="458696"/>
    <lineage>
        <taxon>Eukaryota</taxon>
        <taxon>Viridiplantae</taxon>
        <taxon>Streptophyta</taxon>
        <taxon>Embryophyta</taxon>
        <taxon>Tracheophyta</taxon>
        <taxon>Spermatophyta</taxon>
        <taxon>Magnoliopsida</taxon>
        <taxon>eudicotyledons</taxon>
        <taxon>Gunneridae</taxon>
        <taxon>Pentapetalae</taxon>
        <taxon>rosids</taxon>
        <taxon>fabids</taxon>
        <taxon>Celastrales</taxon>
        <taxon>Celastraceae</taxon>
        <taxon>Tripterygium</taxon>
    </lineage>
</organism>
<feature type="compositionally biased region" description="Basic and acidic residues" evidence="2">
    <location>
        <begin position="449"/>
        <end position="467"/>
    </location>
</feature>
<feature type="region of interest" description="Disordered" evidence="2">
    <location>
        <begin position="1"/>
        <end position="24"/>
    </location>
</feature>
<feature type="compositionally biased region" description="Basic and acidic residues" evidence="2">
    <location>
        <begin position="491"/>
        <end position="508"/>
    </location>
</feature>
<feature type="region of interest" description="Disordered" evidence="2">
    <location>
        <begin position="487"/>
        <end position="512"/>
    </location>
</feature>
<dbReference type="Proteomes" id="UP000593562">
    <property type="component" value="Unassembled WGS sequence"/>
</dbReference>
<protein>
    <submittedName>
        <fullName evidence="3">Uncharacterized protein</fullName>
    </submittedName>
</protein>
<dbReference type="InterPro" id="IPR043424">
    <property type="entry name" value="BLT-like"/>
</dbReference>
<evidence type="ECO:0000313" key="4">
    <source>
        <dbReference type="Proteomes" id="UP000593562"/>
    </source>
</evidence>
<evidence type="ECO:0000256" key="1">
    <source>
        <dbReference type="SAM" id="Coils"/>
    </source>
</evidence>
<sequence>MEGKQHRGHSKIRKRGCSSSSSSSIVKRYRIKRAILVGLKGGSSTPVPTWKTNTKSPALAMPNVEFTPSQGREVPVSARKLAATLWEINNIPSPKKDLDKKELKNKEKLPQHLSDPSYSPDSEGMDRSRCQGHKKRTSIVTKKLQMTDYKFEGADSVNNTSLMEIETHSKHKTHNGCMVGIKTRLKDVSDGLTTSKELLKVLNHIWGLEEHHSAGISLVAVLRTELSRARNQVDQLIKEKRSYRNEVEDLVQHFAEEKAQWKSKERERILNANASMAAELEVEKKLRLQTERLNKKLGKELKDTKASLSKAMKELESEKRAKEILEQVCDELARGIGEDRAEMEQLKRESSKAREEVEKEREMLQLADVLREERVQMKLSEAKYHFEEKSAAVEKLRNELEAYLRTKIGDENDDGSPSFERIKELEAYLKKIQFGSYQNPDKEEDKLRIANGENHERDDSGDSDLHSIELSMDNNSKSYKWSYACDGDAQDDPKRTSVNKETKGRKSVTENPKWGGISLNGIDWDFITRSRENSERVDQEQLSEMVSNSRTLDYEDEIKRYKSVKSLRDHILSGPNTASVQNFAHPTQQWGQLLAMEGSGSPVSESSPVLQGDSLKHRLEMLRTKAERRSLGH</sequence>
<feature type="compositionally biased region" description="Low complexity" evidence="2">
    <location>
        <begin position="597"/>
        <end position="609"/>
    </location>
</feature>
<dbReference type="InParanoid" id="A0A7J7DZA3"/>
<feature type="compositionally biased region" description="Basic and acidic residues" evidence="2">
    <location>
        <begin position="614"/>
        <end position="633"/>
    </location>
</feature>
<feature type="region of interest" description="Disordered" evidence="2">
    <location>
        <begin position="597"/>
        <end position="633"/>
    </location>
</feature>
<dbReference type="AlphaFoldDB" id="A0A7J7DZA3"/>
<gene>
    <name evidence="3" type="ORF">HS088_TW02G00722</name>
</gene>
<feature type="coiled-coil region" evidence="1">
    <location>
        <begin position="294"/>
        <end position="413"/>
    </location>
</feature>
<feature type="region of interest" description="Disordered" evidence="2">
    <location>
        <begin position="93"/>
        <end position="136"/>
    </location>
</feature>
<feature type="compositionally biased region" description="Basic and acidic residues" evidence="2">
    <location>
        <begin position="94"/>
        <end position="110"/>
    </location>
</feature>
<keyword evidence="4" id="KW-1185">Reference proteome</keyword>
<feature type="region of interest" description="Disordered" evidence="2">
    <location>
        <begin position="449"/>
        <end position="468"/>
    </location>
</feature>
<dbReference type="PANTHER" id="PTHR31071:SF16">
    <property type="entry name" value="MYB-LIKE PROTEIN Z ISOFORM X1"/>
    <property type="match status" value="1"/>
</dbReference>
<evidence type="ECO:0000256" key="2">
    <source>
        <dbReference type="SAM" id="MobiDB-lite"/>
    </source>
</evidence>
<comment type="caution">
    <text evidence="3">The sequence shown here is derived from an EMBL/GenBank/DDBJ whole genome shotgun (WGS) entry which is preliminary data.</text>
</comment>
<dbReference type="EMBL" id="JAAARO010000002">
    <property type="protein sequence ID" value="KAF5751705.1"/>
    <property type="molecule type" value="Genomic_DNA"/>
</dbReference>
<keyword evidence="1" id="KW-0175">Coiled coil</keyword>
<reference evidence="3 4" key="1">
    <citation type="journal article" date="2020" name="Nat. Commun.">
        <title>Genome of Tripterygium wilfordii and identification of cytochrome P450 involved in triptolide biosynthesis.</title>
        <authorList>
            <person name="Tu L."/>
            <person name="Su P."/>
            <person name="Zhang Z."/>
            <person name="Gao L."/>
            <person name="Wang J."/>
            <person name="Hu T."/>
            <person name="Zhou J."/>
            <person name="Zhang Y."/>
            <person name="Zhao Y."/>
            <person name="Liu Y."/>
            <person name="Song Y."/>
            <person name="Tong Y."/>
            <person name="Lu Y."/>
            <person name="Yang J."/>
            <person name="Xu C."/>
            <person name="Jia M."/>
            <person name="Peters R.J."/>
            <person name="Huang L."/>
            <person name="Gao W."/>
        </authorList>
    </citation>
    <scope>NUCLEOTIDE SEQUENCE [LARGE SCALE GENOMIC DNA]</scope>
    <source>
        <strain evidence="4">cv. XIE 37</strain>
        <tissue evidence="3">Leaf</tissue>
    </source>
</reference>
<dbReference type="PANTHER" id="PTHR31071">
    <property type="entry name" value="GB|AAF24581.1"/>
    <property type="match status" value="1"/>
</dbReference>
<proteinExistence type="predicted"/>
<feature type="coiled-coil region" evidence="1">
    <location>
        <begin position="219"/>
        <end position="260"/>
    </location>
</feature>
<name>A0A7J7DZA3_TRIWF</name>
<accession>A0A7J7DZA3</accession>
<evidence type="ECO:0000313" key="3">
    <source>
        <dbReference type="EMBL" id="KAF5751705.1"/>
    </source>
</evidence>